<keyword evidence="1" id="KW-0472">Membrane</keyword>
<keyword evidence="1" id="KW-0812">Transmembrane</keyword>
<name>A0A1D4JKM2_9STAP</name>
<feature type="transmembrane region" description="Helical" evidence="1">
    <location>
        <begin position="67"/>
        <end position="100"/>
    </location>
</feature>
<dbReference type="EMBL" id="FMPG01000001">
    <property type="protein sequence ID" value="SCS33608.1"/>
    <property type="molecule type" value="Genomic_DNA"/>
</dbReference>
<reference evidence="3 4" key="1">
    <citation type="submission" date="2016-09" db="EMBL/GenBank/DDBJ databases">
        <authorList>
            <consortium name="Pathogen Informatics"/>
            <person name="Sun Q."/>
            <person name="Inoue M."/>
        </authorList>
    </citation>
    <scope>NUCLEOTIDE SEQUENCE [LARGE SCALE GENOMIC DNA]</scope>
    <source>
        <strain evidence="3 4">82C</strain>
    </source>
</reference>
<protein>
    <submittedName>
        <fullName evidence="2 3">Staphylococcal protein</fullName>
    </submittedName>
</protein>
<reference evidence="2 5" key="2">
    <citation type="submission" date="2016-09" db="EMBL/GenBank/DDBJ databases">
        <authorList>
            <consortium name="Pathogen Informatics"/>
        </authorList>
    </citation>
    <scope>NUCLEOTIDE SEQUENCE [LARGE SCALE GENOMIC DNA]</scope>
    <source>
        <strain evidence="2 5">82B</strain>
    </source>
</reference>
<accession>A0A1D4JKM2</accession>
<evidence type="ECO:0000313" key="4">
    <source>
        <dbReference type="Proteomes" id="UP000095412"/>
    </source>
</evidence>
<evidence type="ECO:0000313" key="5">
    <source>
        <dbReference type="Proteomes" id="UP000095768"/>
    </source>
</evidence>
<gene>
    <name evidence="2" type="ORF">SAMEA2297795_00261</name>
    <name evidence="3" type="ORF">SAMEA2297796_00820</name>
</gene>
<proteinExistence type="predicted"/>
<organism evidence="2 5">
    <name type="scientific">Staphylococcus caeli</name>
    <dbReference type="NCBI Taxonomy" id="2201815"/>
    <lineage>
        <taxon>Bacteria</taxon>
        <taxon>Bacillati</taxon>
        <taxon>Bacillota</taxon>
        <taxon>Bacilli</taxon>
        <taxon>Bacillales</taxon>
        <taxon>Staphylococcaceae</taxon>
        <taxon>Staphylococcus</taxon>
    </lineage>
</organism>
<keyword evidence="1" id="KW-1133">Transmembrane helix</keyword>
<dbReference type="OrthoDB" id="2414574at2"/>
<evidence type="ECO:0000313" key="2">
    <source>
        <dbReference type="EMBL" id="SCS33608.1"/>
    </source>
</evidence>
<dbReference type="EMBL" id="FMPI01000004">
    <property type="protein sequence ID" value="SCS62112.1"/>
    <property type="molecule type" value="Genomic_DNA"/>
</dbReference>
<evidence type="ECO:0000256" key="1">
    <source>
        <dbReference type="SAM" id="Phobius"/>
    </source>
</evidence>
<sequence>MKLNIFKQKVKKQLWFLNKKEKLKLDEILQHVELADDSDKLNRPIAFSNQFLKEYIFKEKVVSSTQLFVLLIGILLTYIFLLGLFLFGFITSLTAVQYFIKPEVQLSTLTVILTLVGSLLLIVLSLYLIRMVTGYFTKKLLEYKYNKSL</sequence>
<evidence type="ECO:0000313" key="3">
    <source>
        <dbReference type="EMBL" id="SCS62112.1"/>
    </source>
</evidence>
<feature type="transmembrane region" description="Helical" evidence="1">
    <location>
        <begin position="106"/>
        <end position="129"/>
    </location>
</feature>
<keyword evidence="4" id="KW-1185">Reference proteome</keyword>
<dbReference type="Proteomes" id="UP000095768">
    <property type="component" value="Unassembled WGS sequence"/>
</dbReference>
<dbReference type="RefSeq" id="WP_069995041.1">
    <property type="nucleotide sequence ID" value="NZ_FMPG01000001.1"/>
</dbReference>
<dbReference type="AlphaFoldDB" id="A0A1D4JKM2"/>
<dbReference type="Proteomes" id="UP000095412">
    <property type="component" value="Unassembled WGS sequence"/>
</dbReference>